<reference evidence="2 3" key="1">
    <citation type="journal article" date="2017" name="Antonie Van Leeuwenhoek">
        <title>Rhizobium rhizosphaerae sp. nov., a novel species isolated from rice rhizosphere.</title>
        <authorList>
            <person name="Zhao J.J."/>
            <person name="Zhang J."/>
            <person name="Zhang R.J."/>
            <person name="Zhang C.W."/>
            <person name="Yin H.Q."/>
            <person name="Zhang X.X."/>
        </authorList>
    </citation>
    <scope>NUCLEOTIDE SEQUENCE [LARGE SCALE GENOMIC DNA]</scope>
    <source>
        <strain evidence="2 3">KMM 241</strain>
    </source>
</reference>
<comment type="caution">
    <text evidence="2">The sequence shown here is derived from an EMBL/GenBank/DDBJ whole genome shotgun (WGS) entry which is preliminary data.</text>
</comment>
<gene>
    <name evidence="2" type="ORF">GMES_1810</name>
</gene>
<sequence length="48" mass="5601">MTTVVAISGIMRNIYGDFISIGLFVRLLLNKRFRRNSVISRLMFVYFA</sequence>
<proteinExistence type="predicted"/>
<dbReference type="EMBL" id="BAEP01000037">
    <property type="protein sequence ID" value="GAC24106.1"/>
    <property type="molecule type" value="Genomic_DNA"/>
</dbReference>
<accession>K6YJC9</accession>
<dbReference type="AlphaFoldDB" id="K6YJC9"/>
<keyword evidence="1" id="KW-1133">Transmembrane helix</keyword>
<evidence type="ECO:0000256" key="1">
    <source>
        <dbReference type="SAM" id="Phobius"/>
    </source>
</evidence>
<name>K6YJC9_9ALTE</name>
<evidence type="ECO:0000313" key="2">
    <source>
        <dbReference type="EMBL" id="GAC24106.1"/>
    </source>
</evidence>
<protein>
    <submittedName>
        <fullName evidence="2">Uncharacterized protein</fullName>
    </submittedName>
</protein>
<evidence type="ECO:0000313" key="3">
    <source>
        <dbReference type="Proteomes" id="UP000006263"/>
    </source>
</evidence>
<organism evidence="2 3">
    <name type="scientific">Paraglaciecola mesophila KMM 241</name>
    <dbReference type="NCBI Taxonomy" id="1128912"/>
    <lineage>
        <taxon>Bacteria</taxon>
        <taxon>Pseudomonadati</taxon>
        <taxon>Pseudomonadota</taxon>
        <taxon>Gammaproteobacteria</taxon>
        <taxon>Alteromonadales</taxon>
        <taxon>Alteromonadaceae</taxon>
        <taxon>Paraglaciecola</taxon>
    </lineage>
</organism>
<feature type="transmembrane region" description="Helical" evidence="1">
    <location>
        <begin position="6"/>
        <end position="29"/>
    </location>
</feature>
<keyword evidence="1" id="KW-0472">Membrane</keyword>
<dbReference type="Proteomes" id="UP000006263">
    <property type="component" value="Unassembled WGS sequence"/>
</dbReference>
<keyword evidence="1" id="KW-0812">Transmembrane</keyword>